<proteinExistence type="predicted"/>
<organism evidence="2 3">
    <name type="scientific">Symbiodinium necroappetens</name>
    <dbReference type="NCBI Taxonomy" id="1628268"/>
    <lineage>
        <taxon>Eukaryota</taxon>
        <taxon>Sar</taxon>
        <taxon>Alveolata</taxon>
        <taxon>Dinophyceae</taxon>
        <taxon>Suessiales</taxon>
        <taxon>Symbiodiniaceae</taxon>
        <taxon>Symbiodinium</taxon>
    </lineage>
</organism>
<dbReference type="Gene3D" id="1.10.1280.10">
    <property type="entry name" value="Di-copper center containing domain from catechol oxidase"/>
    <property type="match status" value="1"/>
</dbReference>
<reference evidence="2" key="1">
    <citation type="submission" date="2021-02" db="EMBL/GenBank/DDBJ databases">
        <authorList>
            <person name="Dougan E. K."/>
            <person name="Rhodes N."/>
            <person name="Thang M."/>
            <person name="Chan C."/>
        </authorList>
    </citation>
    <scope>NUCLEOTIDE SEQUENCE</scope>
</reference>
<dbReference type="AlphaFoldDB" id="A0A812MUA7"/>
<evidence type="ECO:0000313" key="3">
    <source>
        <dbReference type="Proteomes" id="UP000601435"/>
    </source>
</evidence>
<dbReference type="SUPFAM" id="SSF48056">
    <property type="entry name" value="Di-copper centre-containing domain"/>
    <property type="match status" value="1"/>
</dbReference>
<protein>
    <recommendedName>
        <fullName evidence="1">Tyrosinase copper-binding domain-containing protein</fullName>
    </recommendedName>
</protein>
<keyword evidence="3" id="KW-1185">Reference proteome</keyword>
<dbReference type="InterPro" id="IPR002227">
    <property type="entry name" value="Tyrosinase_Cu-bd"/>
</dbReference>
<dbReference type="GO" id="GO:0016491">
    <property type="term" value="F:oxidoreductase activity"/>
    <property type="evidence" value="ECO:0007669"/>
    <property type="project" value="InterPro"/>
</dbReference>
<sequence>TGVALEVQQRWQPAAGSDPNNPVWEDARELLLDVQGYTVEVWRTSAEGGDQLLSDVLFLPEVGATQVTLELPGLRGTSRLQLGYSVQVNSPGVSRPVVMRKEIRLMPQAEQGRFVAAVKKLMENKDGPQTSEWFRLASYHGWPEDYCEHGQETFPGWHRAYLCEAEQALIKADKELGNDG</sequence>
<accession>A0A812MUA7</accession>
<dbReference type="InterPro" id="IPR008922">
    <property type="entry name" value="Di-copper_centre_dom_sf"/>
</dbReference>
<dbReference type="OrthoDB" id="433266at2759"/>
<dbReference type="PROSITE" id="PS00497">
    <property type="entry name" value="TYROSINASE_1"/>
    <property type="match status" value="1"/>
</dbReference>
<comment type="caution">
    <text evidence="2">The sequence shown here is derived from an EMBL/GenBank/DDBJ whole genome shotgun (WGS) entry which is preliminary data.</text>
</comment>
<dbReference type="EMBL" id="CAJNJA010011487">
    <property type="protein sequence ID" value="CAE7273540.1"/>
    <property type="molecule type" value="Genomic_DNA"/>
</dbReference>
<dbReference type="Pfam" id="PF00264">
    <property type="entry name" value="Tyrosinase"/>
    <property type="match status" value="1"/>
</dbReference>
<feature type="domain" description="Tyrosinase copper-binding" evidence="1">
    <location>
        <begin position="149"/>
        <end position="166"/>
    </location>
</feature>
<gene>
    <name evidence="2" type="ORF">SNEC2469_LOCUS6604</name>
</gene>
<name>A0A812MUA7_9DINO</name>
<dbReference type="Proteomes" id="UP000601435">
    <property type="component" value="Unassembled WGS sequence"/>
</dbReference>
<evidence type="ECO:0000259" key="1">
    <source>
        <dbReference type="PROSITE" id="PS00497"/>
    </source>
</evidence>
<feature type="non-terminal residue" evidence="2">
    <location>
        <position position="180"/>
    </location>
</feature>
<feature type="non-terminal residue" evidence="2">
    <location>
        <position position="1"/>
    </location>
</feature>
<evidence type="ECO:0000313" key="2">
    <source>
        <dbReference type="EMBL" id="CAE7273540.1"/>
    </source>
</evidence>